<sequence length="410" mass="45483">MSRLPFLFIITGIFGFVMYHAFSLLSLTGWLGDELRGPEGWFHAHLFVLGWATMLAMGAIYQLIHVILQSNIYSLILGYCHYFLFSIGIAGMLYGFIRADVIWIAGSATLALSGILLFGWNMGATLLRASQWNPVTISAACSCLYLVLTGLSGMLMGLNFAFGDWNGLHERLFGAHIWMGTLGWFGMLITGFSYKMLPMFYLSHDYSIRLQKVVLVLWNAAVVTGVVAFLTGIKGGLLWFALLLLTAALLFYVYHLEQIQEKRHKSNPGPGIRWSVYVSRAFAVYAVALLIYSSQGTELLLHPRVVLLSGWVYLGGWVSLTILGYASKIVPFLWWTHKYGKQAGRPGTPLMAGMLSERHVNWGMLAMVAGSLLLVSGILINLAEVMMVGGTILSLVSILYITNIALVFRR</sequence>
<dbReference type="Proteomes" id="UP000069697">
    <property type="component" value="Unassembled WGS sequence"/>
</dbReference>
<name>A0A100VMP1_PAEAM</name>
<feature type="transmembrane region" description="Helical" evidence="1">
    <location>
        <begin position="213"/>
        <end position="231"/>
    </location>
</feature>
<evidence type="ECO:0008006" key="4">
    <source>
        <dbReference type="Google" id="ProtNLM"/>
    </source>
</evidence>
<accession>A0A100VMP1</accession>
<comment type="caution">
    <text evidence="2">The sequence shown here is derived from an EMBL/GenBank/DDBJ whole genome shotgun (WGS) entry which is preliminary data.</text>
</comment>
<evidence type="ECO:0000256" key="1">
    <source>
        <dbReference type="SAM" id="Phobius"/>
    </source>
</evidence>
<evidence type="ECO:0000313" key="3">
    <source>
        <dbReference type="Proteomes" id="UP000069697"/>
    </source>
</evidence>
<keyword evidence="1" id="KW-0812">Transmembrane</keyword>
<feature type="transmembrane region" description="Helical" evidence="1">
    <location>
        <begin position="237"/>
        <end position="254"/>
    </location>
</feature>
<feature type="transmembrane region" description="Helical" evidence="1">
    <location>
        <begin position="42"/>
        <end position="64"/>
    </location>
</feature>
<feature type="transmembrane region" description="Helical" evidence="1">
    <location>
        <begin position="386"/>
        <end position="408"/>
    </location>
</feature>
<proteinExistence type="predicted"/>
<feature type="transmembrane region" description="Helical" evidence="1">
    <location>
        <begin position="76"/>
        <end position="97"/>
    </location>
</feature>
<reference evidence="3" key="2">
    <citation type="submission" date="2016-01" db="EMBL/GenBank/DDBJ databases">
        <title>Draft Genome Sequence of Paenibacillus amylolyticus Heshi-A3 that Was Isolated from Fermented Rice Bran with Aging Salted Mackerel, Which Was Named Heshiko as Traditional Fermented Seafood in Japan.</title>
        <authorList>
            <person name="Akuzawa S."/>
            <person name="Nakagawa J."/>
            <person name="Kanekatsu T."/>
            <person name="Kubota E."/>
            <person name="Ohtake R."/>
            <person name="Suzuki T."/>
            <person name="Kanesaki Y."/>
        </authorList>
    </citation>
    <scope>NUCLEOTIDE SEQUENCE [LARGE SCALE GENOMIC DNA]</scope>
    <source>
        <strain evidence="3">Heshi-A3</strain>
    </source>
</reference>
<feature type="transmembrane region" description="Helical" evidence="1">
    <location>
        <begin position="135"/>
        <end position="161"/>
    </location>
</feature>
<feature type="transmembrane region" description="Helical" evidence="1">
    <location>
        <begin position="312"/>
        <end position="335"/>
    </location>
</feature>
<dbReference type="EMBL" id="BCNV01000001">
    <property type="protein sequence ID" value="GAS82573.1"/>
    <property type="molecule type" value="Genomic_DNA"/>
</dbReference>
<evidence type="ECO:0000313" key="2">
    <source>
        <dbReference type="EMBL" id="GAS82573.1"/>
    </source>
</evidence>
<feature type="transmembrane region" description="Helical" evidence="1">
    <location>
        <begin position="360"/>
        <end position="380"/>
    </location>
</feature>
<keyword evidence="1" id="KW-1133">Transmembrane helix</keyword>
<reference evidence="2 3" key="1">
    <citation type="journal article" date="2016" name="Genome Announc.">
        <title>Draft Genome Sequence of Paenibacillus amylolyticus Heshi-A3, Isolated from Fermented Rice Bran in a Japanese Fermented Seafood Dish.</title>
        <authorList>
            <person name="Akuzawa S."/>
            <person name="Nagaoka J."/>
            <person name="Kanekatsu M."/>
            <person name="Kubota E."/>
            <person name="Ohtake R."/>
            <person name="Suzuki T."/>
            <person name="Kanesaki Y."/>
        </authorList>
    </citation>
    <scope>NUCLEOTIDE SEQUENCE [LARGE SCALE GENOMIC DNA]</scope>
    <source>
        <strain evidence="2 3">Heshi-A3</strain>
    </source>
</reference>
<feature type="transmembrane region" description="Helical" evidence="1">
    <location>
        <begin position="274"/>
        <end position="292"/>
    </location>
</feature>
<protein>
    <recommendedName>
        <fullName evidence="4">Cbb3-type cytochrome c oxidase subunit I</fullName>
    </recommendedName>
</protein>
<dbReference type="AlphaFoldDB" id="A0A100VMP1"/>
<gene>
    <name evidence="2" type="ORF">PAHA3_2647</name>
</gene>
<feature type="transmembrane region" description="Helical" evidence="1">
    <location>
        <begin position="7"/>
        <end position="30"/>
    </location>
</feature>
<dbReference type="Gene3D" id="1.20.210.10">
    <property type="entry name" value="Cytochrome c oxidase-like, subunit I domain"/>
    <property type="match status" value="1"/>
</dbReference>
<dbReference type="RefSeq" id="WP_062835098.1">
    <property type="nucleotide sequence ID" value="NZ_BCNV01000001.1"/>
</dbReference>
<organism evidence="2 3">
    <name type="scientific">Paenibacillus amylolyticus</name>
    <dbReference type="NCBI Taxonomy" id="1451"/>
    <lineage>
        <taxon>Bacteria</taxon>
        <taxon>Bacillati</taxon>
        <taxon>Bacillota</taxon>
        <taxon>Bacilli</taxon>
        <taxon>Bacillales</taxon>
        <taxon>Paenibacillaceae</taxon>
        <taxon>Paenibacillus</taxon>
    </lineage>
</organism>
<feature type="transmembrane region" description="Helical" evidence="1">
    <location>
        <begin position="103"/>
        <end position="123"/>
    </location>
</feature>
<keyword evidence="1" id="KW-0472">Membrane</keyword>
<feature type="transmembrane region" description="Helical" evidence="1">
    <location>
        <begin position="173"/>
        <end position="192"/>
    </location>
</feature>
<dbReference type="InterPro" id="IPR036927">
    <property type="entry name" value="Cyt_c_oxase-like_su1_sf"/>
</dbReference>